<keyword evidence="2 5" id="KW-0812">Transmembrane</keyword>
<evidence type="ECO:0000256" key="5">
    <source>
        <dbReference type="SAM" id="Phobius"/>
    </source>
</evidence>
<evidence type="ECO:0000256" key="1">
    <source>
        <dbReference type="ARBA" id="ARBA00004141"/>
    </source>
</evidence>
<evidence type="ECO:0000313" key="8">
    <source>
        <dbReference type="Proteomes" id="UP000198992"/>
    </source>
</evidence>
<dbReference type="GO" id="GO:0005886">
    <property type="term" value="C:plasma membrane"/>
    <property type="evidence" value="ECO:0007669"/>
    <property type="project" value="TreeGrafter"/>
</dbReference>
<evidence type="ECO:0000256" key="4">
    <source>
        <dbReference type="ARBA" id="ARBA00023136"/>
    </source>
</evidence>
<proteinExistence type="predicted"/>
<feature type="transmembrane region" description="Helical" evidence="5">
    <location>
        <begin position="238"/>
        <end position="260"/>
    </location>
</feature>
<dbReference type="PROSITE" id="PS50850">
    <property type="entry name" value="MFS"/>
    <property type="match status" value="1"/>
</dbReference>
<dbReference type="PANTHER" id="PTHR23508:SF10">
    <property type="entry name" value="CARBOXYLIC ACID TRANSPORTER PROTEIN HOMOLOG"/>
    <property type="match status" value="1"/>
</dbReference>
<keyword evidence="3 5" id="KW-1133">Transmembrane helix</keyword>
<feature type="domain" description="Major facilitator superfamily (MFS) profile" evidence="6">
    <location>
        <begin position="19"/>
        <end position="424"/>
    </location>
</feature>
<dbReference type="InterPro" id="IPR005829">
    <property type="entry name" value="Sugar_transporter_CS"/>
</dbReference>
<keyword evidence="4 5" id="KW-0472">Membrane</keyword>
<feature type="transmembrane region" description="Helical" evidence="5">
    <location>
        <begin position="336"/>
        <end position="357"/>
    </location>
</feature>
<feature type="transmembrane region" description="Helical" evidence="5">
    <location>
        <begin position="21"/>
        <end position="44"/>
    </location>
</feature>
<evidence type="ECO:0000313" key="7">
    <source>
        <dbReference type="EMBL" id="SED02941.1"/>
    </source>
</evidence>
<evidence type="ECO:0000256" key="2">
    <source>
        <dbReference type="ARBA" id="ARBA00022692"/>
    </source>
</evidence>
<dbReference type="Proteomes" id="UP000198992">
    <property type="component" value="Unassembled WGS sequence"/>
</dbReference>
<dbReference type="GO" id="GO:0046943">
    <property type="term" value="F:carboxylic acid transmembrane transporter activity"/>
    <property type="evidence" value="ECO:0007669"/>
    <property type="project" value="TreeGrafter"/>
</dbReference>
<comment type="subcellular location">
    <subcellularLocation>
        <location evidence="1">Membrane</location>
        <topology evidence="1">Multi-pass membrane protein</topology>
    </subcellularLocation>
</comment>
<evidence type="ECO:0000259" key="6">
    <source>
        <dbReference type="PROSITE" id="PS50850"/>
    </source>
</evidence>
<dbReference type="PROSITE" id="PS00217">
    <property type="entry name" value="SUGAR_TRANSPORT_2"/>
    <property type="match status" value="1"/>
</dbReference>
<dbReference type="RefSeq" id="WP_092117150.1">
    <property type="nucleotide sequence ID" value="NZ_FNTH01000001.1"/>
</dbReference>
<protein>
    <submittedName>
        <fullName evidence="7">Predicted arabinose efflux permease, MFS family</fullName>
    </submittedName>
</protein>
<name>A0A1H4XDQ5_9BRAD</name>
<dbReference type="Pfam" id="PF00083">
    <property type="entry name" value="Sugar_tr"/>
    <property type="match status" value="1"/>
</dbReference>
<reference evidence="7 8" key="1">
    <citation type="submission" date="2016-10" db="EMBL/GenBank/DDBJ databases">
        <authorList>
            <person name="de Groot N.N."/>
        </authorList>
    </citation>
    <scope>NUCLEOTIDE SEQUENCE [LARGE SCALE GENOMIC DNA]</scope>
    <source>
        <strain evidence="7 8">MT12</strain>
    </source>
</reference>
<feature type="transmembrane region" description="Helical" evidence="5">
    <location>
        <begin position="143"/>
        <end position="167"/>
    </location>
</feature>
<feature type="transmembrane region" description="Helical" evidence="5">
    <location>
        <begin position="378"/>
        <end position="396"/>
    </location>
</feature>
<dbReference type="InterPro" id="IPR036259">
    <property type="entry name" value="MFS_trans_sf"/>
</dbReference>
<dbReference type="SUPFAM" id="SSF103473">
    <property type="entry name" value="MFS general substrate transporter"/>
    <property type="match status" value="1"/>
</dbReference>
<evidence type="ECO:0000256" key="3">
    <source>
        <dbReference type="ARBA" id="ARBA00022989"/>
    </source>
</evidence>
<feature type="transmembrane region" description="Helical" evidence="5">
    <location>
        <begin position="84"/>
        <end position="104"/>
    </location>
</feature>
<dbReference type="EMBL" id="FNTH01000001">
    <property type="protein sequence ID" value="SED02941.1"/>
    <property type="molecule type" value="Genomic_DNA"/>
</dbReference>
<dbReference type="InterPro" id="IPR020846">
    <property type="entry name" value="MFS_dom"/>
</dbReference>
<dbReference type="OrthoDB" id="9784658at2"/>
<dbReference type="AlphaFoldDB" id="A0A1H4XDQ5"/>
<feature type="transmembrane region" description="Helical" evidence="5">
    <location>
        <begin position="272"/>
        <end position="290"/>
    </location>
</feature>
<feature type="transmembrane region" description="Helical" evidence="5">
    <location>
        <begin position="56"/>
        <end position="77"/>
    </location>
</feature>
<feature type="transmembrane region" description="Helical" evidence="5">
    <location>
        <begin position="173"/>
        <end position="195"/>
    </location>
</feature>
<dbReference type="PANTHER" id="PTHR23508">
    <property type="entry name" value="CARBOXYLIC ACID TRANSPORTER PROTEIN HOMOLOG"/>
    <property type="match status" value="1"/>
</dbReference>
<sequence>MSAAISSSEDYTPGQRYSIMVSAMLGYILDFYDVLIFPFLLPAIQRSMSLSLTEVGSLQALTLFGSAIGGALFGVIADRLGRKTSLQLTIALFSVAAIISAFAWNYWSLAVLRLITGIGLGGEYGVGMVLFNEAWKKGSRGLGAAALQGCAVIASSTASIVGIWLIATFSDEWSWRIGLLSGGVPILLIIFIRFFMPESKIWLEYEAQRKAGQATTEARTRTLPLADIFRNGLARQTVIAFVWLMSYMLCYYSVVSFIPTLLLRDMHTPGDVVRTTAVLLSVVSGICYLANGFFNDRAGRRFGALVPALFWVGSLVGMAVWGGQLYAGSKTEWPMFWLYIGFGIGNVALGVTGVWISELYPVNLRATAVSTFYMGGRGLGSIAPVIVPLAAAHFGGSLLNGMVAVALPAATVFVIASLLLPETLGRDLSAKGFKVDTEAAPTMKTVSVSGV</sequence>
<gene>
    <name evidence="7" type="ORF">SAMN05444164_3460</name>
</gene>
<accession>A0A1H4XDQ5</accession>
<feature type="transmembrane region" description="Helical" evidence="5">
    <location>
        <begin position="110"/>
        <end position="131"/>
    </location>
</feature>
<feature type="transmembrane region" description="Helical" evidence="5">
    <location>
        <begin position="402"/>
        <end position="421"/>
    </location>
</feature>
<dbReference type="InterPro" id="IPR005828">
    <property type="entry name" value="MFS_sugar_transport-like"/>
</dbReference>
<dbReference type="Gene3D" id="1.20.1250.20">
    <property type="entry name" value="MFS general substrate transporter like domains"/>
    <property type="match status" value="1"/>
</dbReference>
<feature type="transmembrane region" description="Helical" evidence="5">
    <location>
        <begin position="302"/>
        <end position="324"/>
    </location>
</feature>
<organism evidence="7 8">
    <name type="scientific">Bradyrhizobium erythrophlei</name>
    <dbReference type="NCBI Taxonomy" id="1437360"/>
    <lineage>
        <taxon>Bacteria</taxon>
        <taxon>Pseudomonadati</taxon>
        <taxon>Pseudomonadota</taxon>
        <taxon>Alphaproteobacteria</taxon>
        <taxon>Hyphomicrobiales</taxon>
        <taxon>Nitrobacteraceae</taxon>
        <taxon>Bradyrhizobium</taxon>
    </lineage>
</organism>